<dbReference type="EMBL" id="LR797417">
    <property type="protein sequence ID" value="CAB4214782.1"/>
    <property type="molecule type" value="Genomic_DNA"/>
</dbReference>
<name>A0A6J5RW41_9CAUD</name>
<evidence type="ECO:0000313" key="2">
    <source>
        <dbReference type="EMBL" id="CAB4187880.1"/>
    </source>
</evidence>
<evidence type="ECO:0000313" key="3">
    <source>
        <dbReference type="EMBL" id="CAB4202792.1"/>
    </source>
</evidence>
<organism evidence="3">
    <name type="scientific">uncultured Caudovirales phage</name>
    <dbReference type="NCBI Taxonomy" id="2100421"/>
    <lineage>
        <taxon>Viruses</taxon>
        <taxon>Duplodnaviria</taxon>
        <taxon>Heunggongvirae</taxon>
        <taxon>Uroviricota</taxon>
        <taxon>Caudoviricetes</taxon>
        <taxon>Peduoviridae</taxon>
        <taxon>Maltschvirus</taxon>
        <taxon>Maltschvirus maltsch</taxon>
    </lineage>
</organism>
<dbReference type="EMBL" id="LR797324">
    <property type="protein sequence ID" value="CAB4202792.1"/>
    <property type="molecule type" value="Genomic_DNA"/>
</dbReference>
<protein>
    <submittedName>
        <fullName evidence="3">Uncharacterized protein</fullName>
    </submittedName>
</protein>
<evidence type="ECO:0000313" key="1">
    <source>
        <dbReference type="EMBL" id="CAB4183717.1"/>
    </source>
</evidence>
<sequence length="60" mass="6688">MTRTPIKNDVDALAEALRLAIIAPTEEMHNMALEFARDFAVGMTNRQVQKAKRIAFKATA</sequence>
<dbReference type="EMBL" id="LR797118">
    <property type="protein sequence ID" value="CAB4187880.1"/>
    <property type="molecule type" value="Genomic_DNA"/>
</dbReference>
<proteinExistence type="predicted"/>
<reference evidence="3" key="1">
    <citation type="submission" date="2020-05" db="EMBL/GenBank/DDBJ databases">
        <authorList>
            <person name="Chiriac C."/>
            <person name="Salcher M."/>
            <person name="Ghai R."/>
            <person name="Kavagutti S V."/>
        </authorList>
    </citation>
    <scope>NUCLEOTIDE SEQUENCE</scope>
</reference>
<evidence type="ECO:0000313" key="4">
    <source>
        <dbReference type="EMBL" id="CAB4214782.1"/>
    </source>
</evidence>
<gene>
    <name evidence="1" type="ORF">UFOVP1107_16</name>
    <name evidence="2" type="ORF">UFOVP1171_20</name>
    <name evidence="3" type="ORF">UFOVP1375_35</name>
    <name evidence="4" type="ORF">UFOVP1471_11</name>
</gene>
<dbReference type="EMBL" id="LR797050">
    <property type="protein sequence ID" value="CAB4183717.1"/>
    <property type="molecule type" value="Genomic_DNA"/>
</dbReference>
<accession>A0A6J5RW41</accession>